<dbReference type="EMBL" id="OU895877">
    <property type="protein sequence ID" value="CAG9797596.1"/>
    <property type="molecule type" value="Genomic_DNA"/>
</dbReference>
<reference evidence="1" key="2">
    <citation type="submission" date="2022-10" db="EMBL/GenBank/DDBJ databases">
        <authorList>
            <consortium name="ENA_rothamsted_submissions"/>
            <consortium name="culmorum"/>
            <person name="King R."/>
        </authorList>
    </citation>
    <scope>NUCLEOTIDE SEQUENCE</scope>
</reference>
<reference evidence="1" key="1">
    <citation type="submission" date="2022-01" db="EMBL/GenBank/DDBJ databases">
        <authorList>
            <person name="King R."/>
        </authorList>
    </citation>
    <scope>NUCLEOTIDE SEQUENCE</scope>
</reference>
<evidence type="ECO:0000313" key="1">
    <source>
        <dbReference type="EMBL" id="CAG9797596.1"/>
    </source>
</evidence>
<keyword evidence="2" id="KW-1185">Reference proteome</keyword>
<evidence type="ECO:0000313" key="2">
    <source>
        <dbReference type="Proteomes" id="UP001153620"/>
    </source>
</evidence>
<protein>
    <submittedName>
        <fullName evidence="1">Uncharacterized protein</fullName>
    </submittedName>
</protein>
<dbReference type="AlphaFoldDB" id="A0A9N9RIT2"/>
<gene>
    <name evidence="1" type="ORF">CHIRRI_LOCUS593</name>
</gene>
<dbReference type="Proteomes" id="UP001153620">
    <property type="component" value="Chromosome 1"/>
</dbReference>
<dbReference type="OrthoDB" id="6578444at2759"/>
<proteinExistence type="predicted"/>
<name>A0A9N9RIT2_9DIPT</name>
<organism evidence="1 2">
    <name type="scientific">Chironomus riparius</name>
    <dbReference type="NCBI Taxonomy" id="315576"/>
    <lineage>
        <taxon>Eukaryota</taxon>
        <taxon>Metazoa</taxon>
        <taxon>Ecdysozoa</taxon>
        <taxon>Arthropoda</taxon>
        <taxon>Hexapoda</taxon>
        <taxon>Insecta</taxon>
        <taxon>Pterygota</taxon>
        <taxon>Neoptera</taxon>
        <taxon>Endopterygota</taxon>
        <taxon>Diptera</taxon>
        <taxon>Nematocera</taxon>
        <taxon>Chironomoidea</taxon>
        <taxon>Chironomidae</taxon>
        <taxon>Chironominae</taxon>
        <taxon>Chironomus</taxon>
    </lineage>
</organism>
<sequence>MEDYNPQVYNFSLPSNMTESIMNWQLDTYEVKSPTYPILLDHTLAVIWHLFADNGNELSTLNNSDILWALRFLESIDTKDAGDTTDLDGAIKFMRKLLISRYAVEDEEDVTTKNQTFLDTIKTADDTMSLSYDEYLNCPEVLADEGKVLSLEKMAVDVKCTKAEIVERLKAMQNELSTDGAMSLEDAIKLLEKY</sequence>
<accession>A0A9N9RIT2</accession>